<evidence type="ECO:0000313" key="1">
    <source>
        <dbReference type="EMBL" id="KAJ2977021.1"/>
    </source>
</evidence>
<accession>A0ACC1NET3</accession>
<dbReference type="EMBL" id="JANJQO010000515">
    <property type="protein sequence ID" value="KAJ2977021.1"/>
    <property type="molecule type" value="Genomic_DNA"/>
</dbReference>
<dbReference type="Proteomes" id="UP001143910">
    <property type="component" value="Unassembled WGS sequence"/>
</dbReference>
<comment type="caution">
    <text evidence="1">The sequence shown here is derived from an EMBL/GenBank/DDBJ whole genome shotgun (WGS) entry which is preliminary data.</text>
</comment>
<name>A0ACC1NET3_9HYPO</name>
<protein>
    <submittedName>
        <fullName evidence="1">Uncharacterized protein</fullName>
    </submittedName>
</protein>
<organism evidence="1 2">
    <name type="scientific">Zarea fungicola</name>
    <dbReference type="NCBI Taxonomy" id="93591"/>
    <lineage>
        <taxon>Eukaryota</taxon>
        <taxon>Fungi</taxon>
        <taxon>Dikarya</taxon>
        <taxon>Ascomycota</taxon>
        <taxon>Pezizomycotina</taxon>
        <taxon>Sordariomycetes</taxon>
        <taxon>Hypocreomycetidae</taxon>
        <taxon>Hypocreales</taxon>
        <taxon>Cordycipitaceae</taxon>
        <taxon>Zarea</taxon>
    </lineage>
</organism>
<keyword evidence="2" id="KW-1185">Reference proteome</keyword>
<evidence type="ECO:0000313" key="2">
    <source>
        <dbReference type="Proteomes" id="UP001143910"/>
    </source>
</evidence>
<proteinExistence type="predicted"/>
<reference evidence="1" key="1">
    <citation type="submission" date="2022-08" db="EMBL/GenBank/DDBJ databases">
        <title>Genome Sequence of Lecanicillium fungicola.</title>
        <authorList>
            <person name="Buettner E."/>
        </authorList>
    </citation>
    <scope>NUCLEOTIDE SEQUENCE</scope>
    <source>
        <strain evidence="1">Babe33</strain>
    </source>
</reference>
<gene>
    <name evidence="1" type="ORF">NQ176_g4605</name>
</gene>
<sequence>MPIPVRPLGRNGPLVPAIGFGAMAFRGLFGQEHKDEEKFQVLDRAHEIGQRFWDTADAYGDSEDYIGHWFATSGKRNDIFIATKFGLVSSPNGEFKVQNGAEYARAACERSLKRLQVETIDLNYIHRLDATTPIEETVEAMAQLKKTCRELGIAIVACRPIGRGLLMGQNTSIPEADFRSGVSRFSQENYPHILALAREIESIASGHKCSAAQVSLAWLLAQGDDIIPIAGTSTVEFLEQNTAAANIELTQKDVDYLRKFSENSNIVGRLYGAQ</sequence>